<evidence type="ECO:0000313" key="1">
    <source>
        <dbReference type="EMBL" id="CAA2953824.1"/>
    </source>
</evidence>
<gene>
    <name evidence="1" type="ORF">OLEA9_A115456</name>
</gene>
<dbReference type="GO" id="GO:0043457">
    <property type="term" value="P:regulation of cellular respiration"/>
    <property type="evidence" value="ECO:0007669"/>
    <property type="project" value="InterPro"/>
</dbReference>
<name>A0A8S0PLF8_OLEEU</name>
<proteinExistence type="predicted"/>
<accession>A0A8S0PLF8</accession>
<dbReference type="PANTHER" id="PTHR47188">
    <property type="entry name" value="PROTEIN TAR1"/>
    <property type="match status" value="1"/>
</dbReference>
<protein>
    <submittedName>
        <fullName evidence="1">Uncharacterized protein</fullName>
    </submittedName>
</protein>
<evidence type="ECO:0000313" key="2">
    <source>
        <dbReference type="Proteomes" id="UP000594638"/>
    </source>
</evidence>
<dbReference type="InterPro" id="IPR044792">
    <property type="entry name" value="TAR1"/>
</dbReference>
<dbReference type="Gramene" id="OE9A115456T1">
    <property type="protein sequence ID" value="OE9A115456C1"/>
    <property type="gene ID" value="OE9A115456"/>
</dbReference>
<dbReference type="Proteomes" id="UP000594638">
    <property type="component" value="Unassembled WGS sequence"/>
</dbReference>
<sequence length="175" mass="19323">MNDLHVSITVGLHQSFLWLRPAQEARKPTPRVHRCRGTSRAYIVSHNRGNGIPQGSIAQALAASSIHAGPRPESIEGSARHHSAFDWDVSSTPIRFPPDNFKHFFNSFFKVLFIFSSRYLALDGIYRSIGAAFLNDLTHRQCFVLRQGSSTTGLSSSLAPLPRGLELGPPSMTLL</sequence>
<dbReference type="OrthoDB" id="913729at2759"/>
<dbReference type="AlphaFoldDB" id="A0A8S0PLF8"/>
<comment type="caution">
    <text evidence="1">The sequence shown here is derived from an EMBL/GenBank/DDBJ whole genome shotgun (WGS) entry which is preliminary data.</text>
</comment>
<dbReference type="EMBL" id="CACTIH010000098">
    <property type="protein sequence ID" value="CAA2953824.1"/>
    <property type="molecule type" value="Genomic_DNA"/>
</dbReference>
<organism evidence="1 2">
    <name type="scientific">Olea europaea subsp. europaea</name>
    <dbReference type="NCBI Taxonomy" id="158383"/>
    <lineage>
        <taxon>Eukaryota</taxon>
        <taxon>Viridiplantae</taxon>
        <taxon>Streptophyta</taxon>
        <taxon>Embryophyta</taxon>
        <taxon>Tracheophyta</taxon>
        <taxon>Spermatophyta</taxon>
        <taxon>Magnoliopsida</taxon>
        <taxon>eudicotyledons</taxon>
        <taxon>Gunneridae</taxon>
        <taxon>Pentapetalae</taxon>
        <taxon>asterids</taxon>
        <taxon>lamiids</taxon>
        <taxon>Lamiales</taxon>
        <taxon>Oleaceae</taxon>
        <taxon>Oleeae</taxon>
        <taxon>Olea</taxon>
    </lineage>
</organism>
<dbReference type="PANTHER" id="PTHR47188:SF1">
    <property type="entry name" value="PROTEIN TAR1"/>
    <property type="match status" value="1"/>
</dbReference>
<reference evidence="1 2" key="1">
    <citation type="submission" date="2019-12" db="EMBL/GenBank/DDBJ databases">
        <authorList>
            <person name="Alioto T."/>
            <person name="Alioto T."/>
            <person name="Gomez Garrido J."/>
        </authorList>
    </citation>
    <scope>NUCLEOTIDE SEQUENCE [LARGE SCALE GENOMIC DNA]</scope>
</reference>
<keyword evidence="2" id="KW-1185">Reference proteome</keyword>